<dbReference type="InterPro" id="IPR013083">
    <property type="entry name" value="Znf_RING/FYVE/PHD"/>
</dbReference>
<keyword evidence="2 4" id="KW-0863">Zinc-finger</keyword>
<keyword evidence="9" id="KW-1185">Reference proteome</keyword>
<dbReference type="Proteomes" id="UP001064489">
    <property type="component" value="Chromosome 11"/>
</dbReference>
<keyword evidence="1 4" id="KW-0479">Metal-binding</keyword>
<feature type="region of interest" description="Disordered" evidence="6">
    <location>
        <begin position="389"/>
        <end position="528"/>
    </location>
</feature>
<evidence type="ECO:0000313" key="8">
    <source>
        <dbReference type="EMBL" id="KAI9153510.1"/>
    </source>
</evidence>
<feature type="region of interest" description="Disordered" evidence="6">
    <location>
        <begin position="347"/>
        <end position="373"/>
    </location>
</feature>
<dbReference type="PANTHER" id="PTHR10131">
    <property type="entry name" value="TNF RECEPTOR ASSOCIATED FACTOR"/>
    <property type="match status" value="1"/>
</dbReference>
<comment type="caution">
    <text evidence="8">The sequence shown here is derived from an EMBL/GenBank/DDBJ whole genome shotgun (WGS) entry which is preliminary data.</text>
</comment>
<feature type="domain" description="TRAF-type" evidence="7">
    <location>
        <begin position="218"/>
        <end position="269"/>
    </location>
</feature>
<dbReference type="Pfam" id="PF02176">
    <property type="entry name" value="zf-TRAF"/>
    <property type="match status" value="1"/>
</dbReference>
<protein>
    <recommendedName>
        <fullName evidence="7">TRAF-type domain-containing protein</fullName>
    </recommendedName>
</protein>
<evidence type="ECO:0000313" key="9">
    <source>
        <dbReference type="Proteomes" id="UP001064489"/>
    </source>
</evidence>
<feature type="coiled-coil region" evidence="5">
    <location>
        <begin position="291"/>
        <end position="318"/>
    </location>
</feature>
<dbReference type="GO" id="GO:0008270">
    <property type="term" value="F:zinc ion binding"/>
    <property type="evidence" value="ECO:0007669"/>
    <property type="project" value="UniProtKB-KW"/>
</dbReference>
<evidence type="ECO:0000256" key="1">
    <source>
        <dbReference type="ARBA" id="ARBA00022723"/>
    </source>
</evidence>
<evidence type="ECO:0000256" key="6">
    <source>
        <dbReference type="SAM" id="MobiDB-lite"/>
    </source>
</evidence>
<feature type="compositionally biased region" description="Basic and acidic residues" evidence="6">
    <location>
        <begin position="413"/>
        <end position="467"/>
    </location>
</feature>
<dbReference type="Gene3D" id="3.30.40.10">
    <property type="entry name" value="Zinc/RING finger domain, C3HC4 (zinc finger)"/>
    <property type="match status" value="2"/>
</dbReference>
<evidence type="ECO:0000256" key="2">
    <source>
        <dbReference type="ARBA" id="ARBA00022771"/>
    </source>
</evidence>
<reference evidence="8" key="2">
    <citation type="submission" date="2023-02" db="EMBL/GenBank/DDBJ databases">
        <authorList>
            <person name="Swenson N.G."/>
            <person name="Wegrzyn J.L."/>
            <person name="Mcevoy S.L."/>
        </authorList>
    </citation>
    <scope>NUCLEOTIDE SEQUENCE</scope>
    <source>
        <strain evidence="8">91603</strain>
        <tissue evidence="8">Leaf</tissue>
    </source>
</reference>
<gene>
    <name evidence="8" type="ORF">LWI28_012475</name>
</gene>
<dbReference type="SUPFAM" id="SSF49599">
    <property type="entry name" value="TRAF domain-like"/>
    <property type="match status" value="1"/>
</dbReference>
<evidence type="ECO:0000256" key="4">
    <source>
        <dbReference type="PROSITE-ProRule" id="PRU00207"/>
    </source>
</evidence>
<feature type="compositionally biased region" description="Basic and acidic residues" evidence="6">
    <location>
        <begin position="479"/>
        <end position="520"/>
    </location>
</feature>
<feature type="zinc finger region" description="TRAF-type" evidence="4">
    <location>
        <begin position="218"/>
        <end position="269"/>
    </location>
</feature>
<dbReference type="EMBL" id="JAJSOW010000108">
    <property type="protein sequence ID" value="KAI9153510.1"/>
    <property type="molecule type" value="Genomic_DNA"/>
</dbReference>
<dbReference type="AlphaFoldDB" id="A0AAD5I5W3"/>
<name>A0AAD5I5W3_ACENE</name>
<evidence type="ECO:0000256" key="3">
    <source>
        <dbReference type="ARBA" id="ARBA00022833"/>
    </source>
</evidence>
<keyword evidence="5" id="KW-0175">Coiled coil</keyword>
<proteinExistence type="predicted"/>
<keyword evidence="3 4" id="KW-0862">Zinc</keyword>
<sequence>MDVPPTDVEKIPEKIEVEEEEKKGPSFNCDLCDTEIVHKIAQAFLPGIATACVDNTSGDIFKTPGSVAVDIRTGMVDYLTQRSESFVAESVILEGGPEAEVSDHPFDIITDLVDDFAASKRNLFSRVSGWLLSEKREDKIDDFVQEMEISNFWFMDRREAISQTLLRNVDFKNEFHCSMKFNSAEELAEHVRTCGFRSQNCPNEGCSQIFSANQMEEHDTVCPFKIIRCEQKCSDCLMRQEMDRHCITVCPMKLAKCPFYGLGCQSPVPQCMIEQHRSDDLHSHLLYILQSIHKEASMEDLKRRVEQLEKSSSGNLAEARNVRSLTFAVKDLEATLGPLEVTAVSKVSEEGKVDEGEKTSEEGKVNEEKTSEEGKIIEGEKISEEGNVIEGEKISEGGKVTEGGKVSEGGQVSEERKFMLEREVSKEENGSGGGKAEEEEKVTEGGKTGEEVKVNEEKTSEEGKIIEGEEISEEVNVIEGEKTSEEVKVNEENTSEEGKVIEGEKISEGEKVTEGGKVSEEGSINEGR</sequence>
<dbReference type="InterPro" id="IPR001293">
    <property type="entry name" value="Znf_TRAF"/>
</dbReference>
<accession>A0AAD5I5W3</accession>
<evidence type="ECO:0000256" key="5">
    <source>
        <dbReference type="SAM" id="Coils"/>
    </source>
</evidence>
<evidence type="ECO:0000259" key="7">
    <source>
        <dbReference type="PROSITE" id="PS50145"/>
    </source>
</evidence>
<dbReference type="PANTHER" id="PTHR10131:SF161">
    <property type="entry name" value="F26K24.24 PROTEIN"/>
    <property type="match status" value="1"/>
</dbReference>
<organism evidence="8 9">
    <name type="scientific">Acer negundo</name>
    <name type="common">Box elder</name>
    <dbReference type="NCBI Taxonomy" id="4023"/>
    <lineage>
        <taxon>Eukaryota</taxon>
        <taxon>Viridiplantae</taxon>
        <taxon>Streptophyta</taxon>
        <taxon>Embryophyta</taxon>
        <taxon>Tracheophyta</taxon>
        <taxon>Spermatophyta</taxon>
        <taxon>Magnoliopsida</taxon>
        <taxon>eudicotyledons</taxon>
        <taxon>Gunneridae</taxon>
        <taxon>Pentapetalae</taxon>
        <taxon>rosids</taxon>
        <taxon>malvids</taxon>
        <taxon>Sapindales</taxon>
        <taxon>Sapindaceae</taxon>
        <taxon>Hippocastanoideae</taxon>
        <taxon>Acereae</taxon>
        <taxon>Acer</taxon>
    </lineage>
</organism>
<dbReference type="PROSITE" id="PS50145">
    <property type="entry name" value="ZF_TRAF"/>
    <property type="match status" value="1"/>
</dbReference>
<reference evidence="8" key="1">
    <citation type="journal article" date="2022" name="Plant J.">
        <title>Strategies of tolerance reflected in two North American maple genomes.</title>
        <authorList>
            <person name="McEvoy S.L."/>
            <person name="Sezen U.U."/>
            <person name="Trouern-Trend A."/>
            <person name="McMahon S.M."/>
            <person name="Schaberg P.G."/>
            <person name="Yang J."/>
            <person name="Wegrzyn J.L."/>
            <person name="Swenson N.G."/>
        </authorList>
    </citation>
    <scope>NUCLEOTIDE SEQUENCE</scope>
    <source>
        <strain evidence="8">91603</strain>
    </source>
</reference>